<organism evidence="9 10">
    <name type="scientific">Psylliodes chrysocephalus</name>
    <dbReference type="NCBI Taxonomy" id="3402493"/>
    <lineage>
        <taxon>Eukaryota</taxon>
        <taxon>Metazoa</taxon>
        <taxon>Ecdysozoa</taxon>
        <taxon>Arthropoda</taxon>
        <taxon>Hexapoda</taxon>
        <taxon>Insecta</taxon>
        <taxon>Pterygota</taxon>
        <taxon>Neoptera</taxon>
        <taxon>Endopterygota</taxon>
        <taxon>Coleoptera</taxon>
        <taxon>Polyphaga</taxon>
        <taxon>Cucujiformia</taxon>
        <taxon>Chrysomeloidea</taxon>
        <taxon>Chrysomelidae</taxon>
        <taxon>Galerucinae</taxon>
        <taxon>Alticini</taxon>
        <taxon>Psylliodes</taxon>
    </lineage>
</organism>
<evidence type="ECO:0000256" key="2">
    <source>
        <dbReference type="ARBA" id="ARBA00004300"/>
    </source>
</evidence>
<sequence length="122" mass="13876">MTESSENDLLEAIKESLEKDGTLGRVNGEIRAAVMSILNRGFENCDPPQVPEETKLINELIREYLTWNGYLYTEQILSAESGQKNERLSRDVLTTKFGVMDDAKTAKIPLLYYIVSAFQNFH</sequence>
<dbReference type="GO" id="GO:0034453">
    <property type="term" value="P:microtubule anchoring"/>
    <property type="evidence" value="ECO:0007669"/>
    <property type="project" value="InterPro"/>
</dbReference>
<dbReference type="EMBL" id="OV651823">
    <property type="protein sequence ID" value="CAH1101319.1"/>
    <property type="molecule type" value="Genomic_DNA"/>
</dbReference>
<accession>A0A9P0CLG3</accession>
<dbReference type="OrthoDB" id="5970631at2759"/>
<reference evidence="9" key="1">
    <citation type="submission" date="2022-01" db="EMBL/GenBank/DDBJ databases">
        <authorList>
            <person name="King R."/>
        </authorList>
    </citation>
    <scope>NUCLEOTIDE SEQUENCE</scope>
</reference>
<dbReference type="PROSITE" id="PS50896">
    <property type="entry name" value="LISH"/>
    <property type="match status" value="1"/>
</dbReference>
<dbReference type="Pfam" id="PF09398">
    <property type="entry name" value="FOP_dimer"/>
    <property type="match status" value="1"/>
</dbReference>
<evidence type="ECO:0000256" key="7">
    <source>
        <dbReference type="ARBA" id="ARBA00023273"/>
    </source>
</evidence>
<dbReference type="InterPro" id="IPR006594">
    <property type="entry name" value="LisH"/>
</dbReference>
<evidence type="ECO:0000313" key="10">
    <source>
        <dbReference type="Proteomes" id="UP001153636"/>
    </source>
</evidence>
<protein>
    <recommendedName>
        <fullName evidence="8">FGFR1 oncogene partner (FOP) N-terminal dimerisation domain-containing protein</fullName>
    </recommendedName>
</protein>
<feature type="domain" description="FGFR1 oncogene partner (FOP) N-terminal dimerisation" evidence="8">
    <location>
        <begin position="52"/>
        <end position="116"/>
    </location>
</feature>
<evidence type="ECO:0000256" key="5">
    <source>
        <dbReference type="ARBA" id="ARBA00022794"/>
    </source>
</evidence>
<comment type="similarity">
    <text evidence="3">Belongs to the CEP43 family.</text>
</comment>
<evidence type="ECO:0000259" key="8">
    <source>
        <dbReference type="Pfam" id="PF09398"/>
    </source>
</evidence>
<keyword evidence="10" id="KW-1185">Reference proteome</keyword>
<evidence type="ECO:0000256" key="4">
    <source>
        <dbReference type="ARBA" id="ARBA00022490"/>
    </source>
</evidence>
<evidence type="ECO:0000256" key="6">
    <source>
        <dbReference type="ARBA" id="ARBA00023212"/>
    </source>
</evidence>
<keyword evidence="6" id="KW-0206">Cytoskeleton</keyword>
<evidence type="ECO:0000256" key="1">
    <source>
        <dbReference type="ARBA" id="ARBA00004120"/>
    </source>
</evidence>
<dbReference type="InterPro" id="IPR018993">
    <property type="entry name" value="FOP_dimerisation-dom_N"/>
</dbReference>
<dbReference type="PANTHER" id="PTHR15431:SF19">
    <property type="entry name" value="CENTROSOMAL PROTEIN 20-RELATED"/>
    <property type="match status" value="1"/>
</dbReference>
<evidence type="ECO:0000256" key="3">
    <source>
        <dbReference type="ARBA" id="ARBA00005385"/>
    </source>
</evidence>
<dbReference type="Gene3D" id="1.20.960.40">
    <property type="match status" value="1"/>
</dbReference>
<dbReference type="Proteomes" id="UP001153636">
    <property type="component" value="Chromosome 11"/>
</dbReference>
<dbReference type="SMART" id="SM00667">
    <property type="entry name" value="LisH"/>
    <property type="match status" value="1"/>
</dbReference>
<proteinExistence type="inferred from homology"/>
<dbReference type="GO" id="GO:0005813">
    <property type="term" value="C:centrosome"/>
    <property type="evidence" value="ECO:0007669"/>
    <property type="project" value="UniProtKB-SubCell"/>
</dbReference>
<keyword evidence="4" id="KW-0963">Cytoplasm</keyword>
<dbReference type="AlphaFoldDB" id="A0A9P0CLG3"/>
<evidence type="ECO:0000313" key="9">
    <source>
        <dbReference type="EMBL" id="CAH1101319.1"/>
    </source>
</evidence>
<dbReference type="PANTHER" id="PTHR15431">
    <property type="entry name" value="FGFR1 ONCOGENE PARTNER/LISH DOMAIN-CONTAINING PROTEIN"/>
    <property type="match status" value="1"/>
</dbReference>
<dbReference type="GO" id="GO:0036064">
    <property type="term" value="C:ciliary basal body"/>
    <property type="evidence" value="ECO:0007669"/>
    <property type="project" value="TreeGrafter"/>
</dbReference>
<name>A0A9P0CLG3_9CUCU</name>
<keyword evidence="5" id="KW-0970">Cilium biogenesis/degradation</keyword>
<dbReference type="GO" id="GO:0031514">
    <property type="term" value="C:motile cilium"/>
    <property type="evidence" value="ECO:0007669"/>
    <property type="project" value="TreeGrafter"/>
</dbReference>
<dbReference type="GO" id="GO:0060271">
    <property type="term" value="P:cilium assembly"/>
    <property type="evidence" value="ECO:0007669"/>
    <property type="project" value="TreeGrafter"/>
</dbReference>
<keyword evidence="7" id="KW-0966">Cell projection</keyword>
<comment type="subcellular location">
    <subcellularLocation>
        <location evidence="1">Cytoplasm</location>
        <location evidence="1">Cytoskeleton</location>
        <location evidence="1">Cilium basal body</location>
    </subcellularLocation>
    <subcellularLocation>
        <location evidence="2">Cytoplasm</location>
        <location evidence="2">Cytoskeleton</location>
        <location evidence="2">Microtubule organizing center</location>
        <location evidence="2">Centrosome</location>
    </subcellularLocation>
</comment>
<gene>
    <name evidence="9" type="ORF">PSYICH_LOCUS2435</name>
</gene>